<sequence length="286" mass="30834">MSIPHEPEPVPSISELRSWFTRSRPRIGTGWPALDAVTEGIPIAETTAVHAPQSLRLQILARMAAWGAGEGLSVVIASRAVTTQELWLAVGAGGLGLPPRALLETSAHDTWIDDRLRVLDLRVMGGSSAPEKLADALAHRVPSLVIVDDYLGNEYDWVDAFGSPAELDVHAKPRQLGAALVLGGGSMESFSSWLDRGVLTICVVPDGDGSRTRITCYDGQTRRNEVVLLRDGYLEPPAPGAPMLRRPGVTNIWQERTEQDISSFARALGADATELVWEQGFDAGVD</sequence>
<gene>
    <name evidence="1" type="ORF">FNH13_07220</name>
</gene>
<reference evidence="1 2" key="1">
    <citation type="submission" date="2019-07" db="EMBL/GenBank/DDBJ databases">
        <title>complete genome sequencing of Ornithinimicrobium sp. H23M54.</title>
        <authorList>
            <person name="Bae J.-W."/>
            <person name="Lee S.-Y."/>
        </authorList>
    </citation>
    <scope>NUCLEOTIDE SEQUENCE [LARGE SCALE GENOMIC DNA]</scope>
    <source>
        <strain evidence="1 2">H23M54</strain>
    </source>
</reference>
<dbReference type="OrthoDB" id="4862557at2"/>
<keyword evidence="2" id="KW-1185">Reference proteome</keyword>
<protein>
    <submittedName>
        <fullName evidence="1">Uncharacterized protein</fullName>
    </submittedName>
</protein>
<proteinExistence type="predicted"/>
<organism evidence="1 2">
    <name type="scientific">Ornithinimicrobium ciconiae</name>
    <dbReference type="NCBI Taxonomy" id="2594265"/>
    <lineage>
        <taxon>Bacteria</taxon>
        <taxon>Bacillati</taxon>
        <taxon>Actinomycetota</taxon>
        <taxon>Actinomycetes</taxon>
        <taxon>Micrococcales</taxon>
        <taxon>Ornithinimicrobiaceae</taxon>
        <taxon>Ornithinimicrobium</taxon>
    </lineage>
</organism>
<evidence type="ECO:0000313" key="1">
    <source>
        <dbReference type="EMBL" id="QDO88159.1"/>
    </source>
</evidence>
<accession>A0A516G9E9</accession>
<name>A0A516G9E9_9MICO</name>
<evidence type="ECO:0000313" key="2">
    <source>
        <dbReference type="Proteomes" id="UP000315395"/>
    </source>
</evidence>
<dbReference type="RefSeq" id="WP_143782834.1">
    <property type="nucleotide sequence ID" value="NZ_CP041616.1"/>
</dbReference>
<dbReference type="Proteomes" id="UP000315395">
    <property type="component" value="Chromosome"/>
</dbReference>
<dbReference type="EMBL" id="CP041616">
    <property type="protein sequence ID" value="QDO88159.1"/>
    <property type="molecule type" value="Genomic_DNA"/>
</dbReference>
<dbReference type="KEGG" id="orz:FNH13_07220"/>
<dbReference type="AlphaFoldDB" id="A0A516G9E9"/>